<reference evidence="2" key="1">
    <citation type="submission" date="2012-03" db="EMBL/GenBank/DDBJ databases">
        <title>Complete sequence of chromosome of Deinococcus peraridilitoris DSM 19664.</title>
        <authorList>
            <person name="Lucas S."/>
            <person name="Copeland A."/>
            <person name="Lapidus A."/>
            <person name="Glavina del Rio T."/>
            <person name="Dalin E."/>
            <person name="Tice H."/>
            <person name="Bruce D."/>
            <person name="Goodwin L."/>
            <person name="Pitluck S."/>
            <person name="Peters L."/>
            <person name="Mikhailova N."/>
            <person name="Lu M."/>
            <person name="Kyrpides N."/>
            <person name="Mavromatis K."/>
            <person name="Ivanova N."/>
            <person name="Brettin T."/>
            <person name="Detter J.C."/>
            <person name="Han C."/>
            <person name="Larimer F."/>
            <person name="Land M."/>
            <person name="Hauser L."/>
            <person name="Markowitz V."/>
            <person name="Cheng J.-F."/>
            <person name="Hugenholtz P."/>
            <person name="Woyke T."/>
            <person name="Wu D."/>
            <person name="Pukall R."/>
            <person name="Steenblock K."/>
            <person name="Brambilla E."/>
            <person name="Klenk H.-P."/>
            <person name="Eisen J.A."/>
        </authorList>
    </citation>
    <scope>NUCLEOTIDE SEQUENCE [LARGE SCALE GENOMIC DNA]</scope>
    <source>
        <strain evidence="2">DSM 19664 / LMG 22246 / CIP 109416 / KR-200</strain>
    </source>
</reference>
<dbReference type="OrthoDB" id="72471at2"/>
<evidence type="ECO:0000313" key="1">
    <source>
        <dbReference type="EMBL" id="AFZ67104.1"/>
    </source>
</evidence>
<name>L0A0Y9_DEIPD</name>
<protein>
    <submittedName>
        <fullName evidence="1">Uncharacterized protein</fullName>
    </submittedName>
</protein>
<proteinExistence type="predicted"/>
<keyword evidence="2" id="KW-1185">Reference proteome</keyword>
<dbReference type="Proteomes" id="UP000010467">
    <property type="component" value="Chromosome"/>
</dbReference>
<dbReference type="EMBL" id="CP003382">
    <property type="protein sequence ID" value="AFZ67104.1"/>
    <property type="molecule type" value="Genomic_DNA"/>
</dbReference>
<gene>
    <name evidence="1" type="ordered locus">Deipe_1563</name>
</gene>
<dbReference type="AlphaFoldDB" id="L0A0Y9"/>
<accession>L0A0Y9</accession>
<dbReference type="STRING" id="937777.Deipe_1563"/>
<dbReference type="KEGG" id="dpd:Deipe_1563"/>
<dbReference type="PATRIC" id="fig|937777.3.peg.1565"/>
<sequence>MITMVDKRAQPVIFQTRMVQGILRHGKTQTRRLLKPQPSAIDAVAAQYTEYDRGHVTVITVSGLEVVSPYGVPGIHLWLRETCTLLAMPTGLEGADHLIRGPLLGQSLADRYGVPHLAGWQLAAWHDGTPDPGGWATKLRRVSGIHMPRWACRVVLEVTAIRAERLQRLTVSDALSEGVTALGADWLRANFPEYDREYADYLTRDAVCLARNEPISDQPNAPIRRAAPPLGPDPITKYARLWDTLNPAHPWSTNPYVRVVSFARLEA</sequence>
<dbReference type="HOGENOM" id="CLU_077247_0_0_0"/>
<organism evidence="1 2">
    <name type="scientific">Deinococcus peraridilitoris (strain DSM 19664 / LMG 22246 / CIP 109416 / KR-200)</name>
    <dbReference type="NCBI Taxonomy" id="937777"/>
    <lineage>
        <taxon>Bacteria</taxon>
        <taxon>Thermotogati</taxon>
        <taxon>Deinococcota</taxon>
        <taxon>Deinococci</taxon>
        <taxon>Deinococcales</taxon>
        <taxon>Deinococcaceae</taxon>
        <taxon>Deinococcus</taxon>
    </lineage>
</organism>
<evidence type="ECO:0000313" key="2">
    <source>
        <dbReference type="Proteomes" id="UP000010467"/>
    </source>
</evidence>